<evidence type="ECO:0000256" key="7">
    <source>
        <dbReference type="ARBA" id="ARBA00023010"/>
    </source>
</evidence>
<dbReference type="InterPro" id="IPR048634">
    <property type="entry name" value="SecD_SecF_C"/>
</dbReference>
<gene>
    <name evidence="14" type="ORF">GBAR_LOCUS13108</name>
</gene>
<evidence type="ECO:0000259" key="12">
    <source>
        <dbReference type="Pfam" id="PF21760"/>
    </source>
</evidence>
<feature type="transmembrane region" description="Helical" evidence="9">
    <location>
        <begin position="350"/>
        <end position="369"/>
    </location>
</feature>
<evidence type="ECO:0000313" key="14">
    <source>
        <dbReference type="EMBL" id="CAI8022288.1"/>
    </source>
</evidence>
<dbReference type="Pfam" id="PF21760">
    <property type="entry name" value="SecD_1st"/>
    <property type="match status" value="1"/>
</dbReference>
<dbReference type="SUPFAM" id="SSF82866">
    <property type="entry name" value="Multidrug efflux transporter AcrB transmembrane domain"/>
    <property type="match status" value="1"/>
</dbReference>
<dbReference type="Gene3D" id="1.20.1640.10">
    <property type="entry name" value="Multidrug efflux transporter AcrB transmembrane domain"/>
    <property type="match status" value="1"/>
</dbReference>
<dbReference type="NCBIfam" id="TIGR00916">
    <property type="entry name" value="2A0604s01"/>
    <property type="match status" value="1"/>
</dbReference>
<evidence type="ECO:0000256" key="4">
    <source>
        <dbReference type="ARBA" id="ARBA00022692"/>
    </source>
</evidence>
<evidence type="ECO:0000256" key="6">
    <source>
        <dbReference type="ARBA" id="ARBA00022989"/>
    </source>
</evidence>
<accession>A0AA35S2K8</accession>
<feature type="domain" description="Protein translocase subunit SecDF P1" evidence="12">
    <location>
        <begin position="136"/>
        <end position="196"/>
    </location>
</feature>
<proteinExistence type="inferred from homology"/>
<dbReference type="InterPro" id="IPR048631">
    <property type="entry name" value="SecD_1st"/>
</dbReference>
<dbReference type="InterPro" id="IPR005791">
    <property type="entry name" value="SecD"/>
</dbReference>
<feature type="transmembrane region" description="Helical" evidence="9">
    <location>
        <begin position="376"/>
        <end position="396"/>
    </location>
</feature>
<keyword evidence="2" id="KW-0813">Transport</keyword>
<feature type="transmembrane region" description="Helical" evidence="9">
    <location>
        <begin position="473"/>
        <end position="497"/>
    </location>
</feature>
<evidence type="ECO:0000259" key="13">
    <source>
        <dbReference type="Pfam" id="PF22599"/>
    </source>
</evidence>
<evidence type="ECO:0000256" key="3">
    <source>
        <dbReference type="ARBA" id="ARBA00022475"/>
    </source>
</evidence>
<dbReference type="InterPro" id="IPR022813">
    <property type="entry name" value="SecD/SecF_arch_bac"/>
</dbReference>
<keyword evidence="10" id="KW-0732">Signal</keyword>
<feature type="transmembrane region" description="Helical" evidence="9">
    <location>
        <begin position="402"/>
        <end position="424"/>
    </location>
</feature>
<comment type="subcellular location">
    <subcellularLocation>
        <location evidence="1">Cell membrane</location>
        <topology evidence="1">Multi-pass membrane protein</topology>
    </subcellularLocation>
</comment>
<dbReference type="NCBIfam" id="TIGR01129">
    <property type="entry name" value="secD"/>
    <property type="match status" value="1"/>
</dbReference>
<keyword evidence="6 9" id="KW-1133">Transmembrane helix</keyword>
<protein>
    <submittedName>
        <fullName evidence="14">Protein translocase subunit SecD</fullName>
    </submittedName>
</protein>
<dbReference type="Gene3D" id="3.30.1360.200">
    <property type="match status" value="1"/>
</dbReference>
<evidence type="ECO:0000313" key="15">
    <source>
        <dbReference type="Proteomes" id="UP001174909"/>
    </source>
</evidence>
<dbReference type="InterPro" id="IPR055344">
    <property type="entry name" value="SecD_SecF_C_bact"/>
</dbReference>
<dbReference type="GO" id="GO:0015450">
    <property type="term" value="F:protein-transporting ATPase activity"/>
    <property type="evidence" value="ECO:0007669"/>
    <property type="project" value="InterPro"/>
</dbReference>
<evidence type="ECO:0000256" key="2">
    <source>
        <dbReference type="ARBA" id="ARBA00022448"/>
    </source>
</evidence>
<dbReference type="Pfam" id="PF02355">
    <property type="entry name" value="SecD_SecF_C"/>
    <property type="match status" value="1"/>
</dbReference>
<dbReference type="Proteomes" id="UP001174909">
    <property type="component" value="Unassembled WGS sequence"/>
</dbReference>
<evidence type="ECO:0000256" key="10">
    <source>
        <dbReference type="SAM" id="SignalP"/>
    </source>
</evidence>
<keyword evidence="15" id="KW-1185">Reference proteome</keyword>
<reference evidence="14" key="1">
    <citation type="submission" date="2023-03" db="EMBL/GenBank/DDBJ databases">
        <authorList>
            <person name="Steffen K."/>
            <person name="Cardenas P."/>
        </authorList>
    </citation>
    <scope>NUCLEOTIDE SEQUENCE</scope>
</reference>
<evidence type="ECO:0000256" key="8">
    <source>
        <dbReference type="ARBA" id="ARBA00023136"/>
    </source>
</evidence>
<dbReference type="Pfam" id="PF22599">
    <property type="entry name" value="SecDF_P1_head"/>
    <property type="match status" value="1"/>
</dbReference>
<keyword evidence="4 9" id="KW-0812">Transmembrane</keyword>
<dbReference type="EMBL" id="CASHTH010001945">
    <property type="protein sequence ID" value="CAI8022288.1"/>
    <property type="molecule type" value="Genomic_DNA"/>
</dbReference>
<keyword evidence="5" id="KW-0653">Protein transport</keyword>
<keyword evidence="3" id="KW-1003">Cell membrane</keyword>
<dbReference type="GO" id="GO:0006886">
    <property type="term" value="P:intracellular protein transport"/>
    <property type="evidence" value="ECO:0007669"/>
    <property type="project" value="InterPro"/>
</dbReference>
<feature type="transmembrane region" description="Helical" evidence="9">
    <location>
        <begin position="445"/>
        <end position="467"/>
    </location>
</feature>
<evidence type="ECO:0000259" key="11">
    <source>
        <dbReference type="Pfam" id="PF02355"/>
    </source>
</evidence>
<keyword evidence="8 9" id="KW-0472">Membrane</keyword>
<feature type="domain" description="SecDF P1 head subdomain" evidence="13">
    <location>
        <begin position="228"/>
        <end position="328"/>
    </location>
</feature>
<dbReference type="GO" id="GO:0005886">
    <property type="term" value="C:plasma membrane"/>
    <property type="evidence" value="ECO:0007669"/>
    <property type="project" value="UniProtKB-SubCell"/>
</dbReference>
<name>A0AA35S2K8_GEOBA</name>
<dbReference type="InterPro" id="IPR054384">
    <property type="entry name" value="SecDF_P1_head"/>
</dbReference>
<feature type="domain" description="Protein export membrane protein SecD/SecF C-terminal" evidence="11">
    <location>
        <begin position="329"/>
        <end position="497"/>
    </location>
</feature>
<feature type="chain" id="PRO_5041251309" evidence="10">
    <location>
        <begin position="23"/>
        <end position="512"/>
    </location>
</feature>
<keyword evidence="7" id="KW-0811">Translocation</keyword>
<sequence>MARSLRLKGVLLLLLVAGLVYVINPPRDRIVLGLDLQGGIHLVMRVHTEDAVRVLTDETAEQFAERLDNEEIDFADVETEGLGQLTILNLDDSRLREVRDIVAFSWPGWDLRSAGGGDWSFSLRPSEEIVVREQTVSQAMETIRRRVDELGVAEPVITTHGNTGDQILVQLPGYEDVARAKEIIQATAQLELRLVQAGPAIDQAVLPPLSSALENIPTELPTGAIGYYQVNRVAAITGRDLRNARQAIDFQTNTPNVEFSLHAEGASRFREFTGANVGRQMAIVLDDLVVSAPVIQSPIYDQGQITGNFTVDEAVDLALVLRAGALPASLEYQEERTVGPSLGADSIRSGVTASLVGLAGVLLFILFYYRLSGVNAVTALVLNLLILLGAMAYFAATLTLPGIAGVILTIGMGVDANVLIFERIKEEMRTGKPPRTAISVGFSRVFWTIVDANMTSLVAAAILFQFGTGPVQGFAVTLSIGLISNVFTAMFVSRYIFDLVLSGRRQVPALSI</sequence>
<dbReference type="PANTHER" id="PTHR30081">
    <property type="entry name" value="PROTEIN-EXPORT MEMBRANE PROTEIN SEC"/>
    <property type="match status" value="1"/>
</dbReference>
<dbReference type="AlphaFoldDB" id="A0AA35S2K8"/>
<feature type="signal peptide" evidence="10">
    <location>
        <begin position="1"/>
        <end position="22"/>
    </location>
</feature>
<evidence type="ECO:0000256" key="5">
    <source>
        <dbReference type="ARBA" id="ARBA00022927"/>
    </source>
</evidence>
<organism evidence="14 15">
    <name type="scientific">Geodia barretti</name>
    <name type="common">Barrett's horny sponge</name>
    <dbReference type="NCBI Taxonomy" id="519541"/>
    <lineage>
        <taxon>Eukaryota</taxon>
        <taxon>Metazoa</taxon>
        <taxon>Porifera</taxon>
        <taxon>Demospongiae</taxon>
        <taxon>Heteroscleromorpha</taxon>
        <taxon>Tetractinellida</taxon>
        <taxon>Astrophorina</taxon>
        <taxon>Geodiidae</taxon>
        <taxon>Geodia</taxon>
    </lineage>
</organism>
<evidence type="ECO:0000256" key="1">
    <source>
        <dbReference type="ARBA" id="ARBA00004651"/>
    </source>
</evidence>
<dbReference type="FunFam" id="1.20.1640.10:FF:000004">
    <property type="entry name" value="Protein translocase subunit SecD"/>
    <property type="match status" value="1"/>
</dbReference>
<dbReference type="PANTHER" id="PTHR30081:SF1">
    <property type="entry name" value="PROTEIN TRANSLOCASE SUBUNIT SECD"/>
    <property type="match status" value="1"/>
</dbReference>
<comment type="caution">
    <text evidence="14">The sequence shown here is derived from an EMBL/GenBank/DDBJ whole genome shotgun (WGS) entry which is preliminary data.</text>
</comment>
<dbReference type="HAMAP" id="MF_01463_B">
    <property type="entry name" value="SecD_B"/>
    <property type="match status" value="1"/>
</dbReference>
<dbReference type="Gene3D" id="3.30.70.3400">
    <property type="match status" value="2"/>
</dbReference>
<evidence type="ECO:0000256" key="9">
    <source>
        <dbReference type="SAM" id="Phobius"/>
    </source>
</evidence>